<reference evidence="3 4" key="1">
    <citation type="submission" date="2016-10" db="EMBL/GenBank/DDBJ databases">
        <authorList>
            <person name="de Groot N.N."/>
        </authorList>
    </citation>
    <scope>NUCLEOTIDE SEQUENCE [LARGE SCALE GENOMIC DNA]</scope>
    <source>
        <strain evidence="3 4">CGMCC 1.6133</strain>
    </source>
</reference>
<dbReference type="Pfam" id="PF03551">
    <property type="entry name" value="PadR"/>
    <property type="match status" value="1"/>
</dbReference>
<dbReference type="InterPro" id="IPR018309">
    <property type="entry name" value="Tscrpt_reg_PadR_C"/>
</dbReference>
<dbReference type="Proteomes" id="UP000198525">
    <property type="component" value="Unassembled WGS sequence"/>
</dbReference>
<dbReference type="InterPro" id="IPR036390">
    <property type="entry name" value="WH_DNA-bd_sf"/>
</dbReference>
<dbReference type="EMBL" id="FNES01000001">
    <property type="protein sequence ID" value="SDI76099.1"/>
    <property type="molecule type" value="Genomic_DNA"/>
</dbReference>
<evidence type="ECO:0000313" key="4">
    <source>
        <dbReference type="Proteomes" id="UP000198525"/>
    </source>
</evidence>
<name>A0A1G8N730_9GAMM</name>
<protein>
    <submittedName>
        <fullName evidence="3">PadR family transcriptional regulator, regulatory protein AphA</fullName>
    </submittedName>
</protein>
<dbReference type="PANTHER" id="PTHR43252">
    <property type="entry name" value="TRANSCRIPTIONAL REGULATOR YQJI"/>
    <property type="match status" value="1"/>
</dbReference>
<organism evidence="3 4">
    <name type="scientific">Billgrantia gudaonensis</name>
    <dbReference type="NCBI Taxonomy" id="376427"/>
    <lineage>
        <taxon>Bacteria</taxon>
        <taxon>Pseudomonadati</taxon>
        <taxon>Pseudomonadota</taxon>
        <taxon>Gammaproteobacteria</taxon>
        <taxon>Oceanospirillales</taxon>
        <taxon>Halomonadaceae</taxon>
        <taxon>Billgrantia</taxon>
    </lineage>
</organism>
<dbReference type="InterPro" id="IPR036388">
    <property type="entry name" value="WH-like_DNA-bd_sf"/>
</dbReference>
<feature type="domain" description="Transcription regulator PadR N-terminal" evidence="1">
    <location>
        <begin position="7"/>
        <end position="79"/>
    </location>
</feature>
<dbReference type="Gene3D" id="1.10.10.10">
    <property type="entry name" value="Winged helix-like DNA-binding domain superfamily/Winged helix DNA-binding domain"/>
    <property type="match status" value="1"/>
</dbReference>
<dbReference type="InterPro" id="IPR005149">
    <property type="entry name" value="Tscrpt_reg_PadR_N"/>
</dbReference>
<gene>
    <name evidence="3" type="ORF">SAMN04487954_101246</name>
</gene>
<proteinExistence type="predicted"/>
<evidence type="ECO:0000313" key="3">
    <source>
        <dbReference type="EMBL" id="SDI76099.1"/>
    </source>
</evidence>
<dbReference type="Gene3D" id="6.10.140.190">
    <property type="match status" value="1"/>
</dbReference>
<feature type="domain" description="Transcription regulator PadR C-terminal" evidence="2">
    <location>
        <begin position="92"/>
        <end position="174"/>
    </location>
</feature>
<sequence>MSLRAILLITLQQEPGTGYDILQRFKAGLAHVWQASHQQLYRELDRMRGDGLLTCETVPQAERPDRKVYHLTAAGGEALDTWLAEPLAAGPVREPLFAKFFAWERWPADARRRELGDLHEQLTQRLATYAAIEEEWFAAPERLTPAQRAPWHTLRLGQRLTQTWREWIEEVLEEGE</sequence>
<dbReference type="SUPFAM" id="SSF46785">
    <property type="entry name" value="Winged helix' DNA-binding domain"/>
    <property type="match status" value="1"/>
</dbReference>
<dbReference type="STRING" id="376427.SAMN04487954_101246"/>
<keyword evidence="4" id="KW-1185">Reference proteome</keyword>
<evidence type="ECO:0000259" key="2">
    <source>
        <dbReference type="Pfam" id="PF10400"/>
    </source>
</evidence>
<evidence type="ECO:0000259" key="1">
    <source>
        <dbReference type="Pfam" id="PF03551"/>
    </source>
</evidence>
<dbReference type="RefSeq" id="WP_089682260.1">
    <property type="nucleotide sequence ID" value="NZ_FNES01000001.1"/>
</dbReference>
<dbReference type="OrthoDB" id="3186544at2"/>
<dbReference type="PANTHER" id="PTHR43252:SF4">
    <property type="entry name" value="TRANSCRIPTIONAL REGULATORY PROTEIN"/>
    <property type="match status" value="1"/>
</dbReference>
<dbReference type="AlphaFoldDB" id="A0A1G8N730"/>
<accession>A0A1G8N730</accession>
<dbReference type="Pfam" id="PF10400">
    <property type="entry name" value="Vir_act_alpha_C"/>
    <property type="match status" value="1"/>
</dbReference>